<reference evidence="18 19" key="1">
    <citation type="journal article" date="2017" name="Int. J. Parasitol.">
        <title>The genome of the protozoan parasite Cystoisospora suis and a reverse vaccinology approach to identify vaccine candidates.</title>
        <authorList>
            <person name="Palmieri N."/>
            <person name="Shrestha A."/>
            <person name="Ruttkowski B."/>
            <person name="Beck T."/>
            <person name="Vogl C."/>
            <person name="Tomley F."/>
            <person name="Blake D.P."/>
            <person name="Joachim A."/>
        </authorList>
    </citation>
    <scope>NUCLEOTIDE SEQUENCE [LARGE SCALE GENOMIC DNA]</scope>
    <source>
        <strain evidence="18 19">Wien I</strain>
    </source>
</reference>
<dbReference type="Proteomes" id="UP000221165">
    <property type="component" value="Unassembled WGS sequence"/>
</dbReference>
<evidence type="ECO:0000256" key="13">
    <source>
        <dbReference type="ARBA" id="ARBA00030778"/>
    </source>
</evidence>
<dbReference type="GO" id="GO:0008234">
    <property type="term" value="F:cysteine-type peptidase activity"/>
    <property type="evidence" value="ECO:0007669"/>
    <property type="project" value="InterPro"/>
</dbReference>
<dbReference type="EC" id="3.4.14.1" evidence="5"/>
<evidence type="ECO:0000256" key="7">
    <source>
        <dbReference type="ARBA" id="ARBA00023145"/>
    </source>
</evidence>
<feature type="domain" description="Peptidase C1A papain C-terminal" evidence="17">
    <location>
        <begin position="319"/>
        <end position="578"/>
    </location>
</feature>
<dbReference type="InterPro" id="IPR025660">
    <property type="entry name" value="Pept_his_AS"/>
</dbReference>
<keyword evidence="8" id="KW-1015">Disulfide bond</keyword>
<keyword evidence="7" id="KW-0865">Zymogen</keyword>
<dbReference type="SMART" id="SM00645">
    <property type="entry name" value="Pept_C1"/>
    <property type="match status" value="1"/>
</dbReference>
<evidence type="ECO:0000256" key="12">
    <source>
        <dbReference type="ARBA" id="ARBA00029779"/>
    </source>
</evidence>
<dbReference type="PROSITE" id="PS00639">
    <property type="entry name" value="THIOL_PROTEASE_HIS"/>
    <property type="match status" value="1"/>
</dbReference>
<proteinExistence type="inferred from homology"/>
<evidence type="ECO:0000256" key="8">
    <source>
        <dbReference type="ARBA" id="ARBA00023157"/>
    </source>
</evidence>
<evidence type="ECO:0000313" key="18">
    <source>
        <dbReference type="EMBL" id="PHJ25978.1"/>
    </source>
</evidence>
<dbReference type="SUPFAM" id="SSF75001">
    <property type="entry name" value="Dipeptidyl peptidase I (cathepsin C), exclusion domain"/>
    <property type="match status" value="1"/>
</dbReference>
<name>A0A2C6LGS1_9APIC</name>
<dbReference type="SUPFAM" id="SSF54001">
    <property type="entry name" value="Cysteine proteinases"/>
    <property type="match status" value="1"/>
</dbReference>
<dbReference type="OrthoDB" id="640249at2759"/>
<dbReference type="InterPro" id="IPR000169">
    <property type="entry name" value="Pept_cys_AS"/>
</dbReference>
<dbReference type="InterPro" id="IPR000668">
    <property type="entry name" value="Peptidase_C1A_C"/>
</dbReference>
<evidence type="ECO:0000313" key="19">
    <source>
        <dbReference type="Proteomes" id="UP000221165"/>
    </source>
</evidence>
<sequence>MKLLGLGVFAAGGLSLVRADLPIHGLMADVLGTWTFTLGAEDSEHPTSCGGGGPNYNLENLQPALDNYGAWLESHSQVERKLKLTLTDKLVPGTSEVAPRNTWNYLAVTVPSQPDTAVGTWTMVYDEGFEVRLPDRRFFALLKYSRKDAAECPRKLNGDNEDAFGETKCYVTDPTRTHIGWTVKEYKENMHLMHTWSCFYGEKEEAAPEKKSVVLENSAYRLPTLPTLESLTEGLSVPGRWTATVHQQFADVSPRDLSLYKGQSGFKKYHPLVDYALPTFLQKDRFGKMDARKGFPKQALTSRFRDRRASPRTWGDPFLLESWNPSADRVINQGSCGSCYAVSSAYVLQKRFEILFNKLFPGANLTAFESPLSAQSILSCSPYNQGCDGGYPFLVGKHAKEFGFGTEQCQKYNATHDPRVAPCLMNIGSVTRTPEHSAPGCGPGDRWYAKDYNYVGGFYEGCSEDKMMHEIFHHGPVVVAIDAPDTLFMYHDGLFDSQPPEHGKICDITKPGFNGWEYTNHAVAVVGWGEEPARGGEKPRKFWVVRNTWGSDWGNGGYMKMPRGENMAAIESQAVYFDPDLTRGKAAKLIEQFRKRRDA</sequence>
<evidence type="ECO:0000256" key="11">
    <source>
        <dbReference type="ARBA" id="ARBA00029762"/>
    </source>
</evidence>
<keyword evidence="10" id="KW-0868">Chloride</keyword>
<comment type="similarity">
    <text evidence="3">Belongs to the peptidase C1 family.</text>
</comment>
<keyword evidence="19" id="KW-1185">Reference proteome</keyword>
<dbReference type="InterPro" id="IPR013128">
    <property type="entry name" value="Peptidase_C1A"/>
</dbReference>
<evidence type="ECO:0000256" key="15">
    <source>
        <dbReference type="ARBA" id="ARBA00045556"/>
    </source>
</evidence>
<comment type="cofactor">
    <cofactor evidence="2">
        <name>chloride</name>
        <dbReference type="ChEBI" id="CHEBI:17996"/>
    </cofactor>
</comment>
<keyword evidence="9" id="KW-0325">Glycoprotein</keyword>
<protein>
    <recommendedName>
        <fullName evidence="6">Dipeptidyl peptidase 1</fullName>
        <ecNumber evidence="5">3.4.14.1</ecNumber>
    </recommendedName>
    <alternativeName>
        <fullName evidence="12">Cathepsin C</fullName>
    </alternativeName>
    <alternativeName>
        <fullName evidence="11">Cathepsin J</fullName>
    </alternativeName>
    <alternativeName>
        <fullName evidence="14">Dipeptidyl peptidase I</fullName>
    </alternativeName>
    <alternativeName>
        <fullName evidence="13">Dipeptidyl transferase</fullName>
    </alternativeName>
</protein>
<dbReference type="Gene3D" id="3.90.70.10">
    <property type="entry name" value="Cysteine proteinases"/>
    <property type="match status" value="1"/>
</dbReference>
<evidence type="ECO:0000256" key="14">
    <source>
        <dbReference type="ARBA" id="ARBA00032961"/>
    </source>
</evidence>
<comment type="subunit">
    <text evidence="4">Tetramer of heterotrimers consisting of exclusion domain, heavy- and light chains.</text>
</comment>
<dbReference type="GO" id="GO:0006508">
    <property type="term" value="P:proteolysis"/>
    <property type="evidence" value="ECO:0007669"/>
    <property type="project" value="InterPro"/>
</dbReference>
<evidence type="ECO:0000256" key="1">
    <source>
        <dbReference type="ARBA" id="ARBA00000738"/>
    </source>
</evidence>
<dbReference type="Pfam" id="PF08773">
    <property type="entry name" value="CathepsinC_exc"/>
    <property type="match status" value="1"/>
</dbReference>
<dbReference type="RefSeq" id="XP_067927624.1">
    <property type="nucleotide sequence ID" value="XM_068060391.1"/>
</dbReference>
<dbReference type="AlphaFoldDB" id="A0A2C6LGS1"/>
<evidence type="ECO:0000256" key="4">
    <source>
        <dbReference type="ARBA" id="ARBA00011610"/>
    </source>
</evidence>
<dbReference type="PRINTS" id="PR00705">
    <property type="entry name" value="PAPAIN"/>
</dbReference>
<feature type="signal peptide" evidence="16">
    <location>
        <begin position="1"/>
        <end position="19"/>
    </location>
</feature>
<dbReference type="PROSITE" id="PS00139">
    <property type="entry name" value="THIOL_PROTEASE_CYS"/>
    <property type="match status" value="1"/>
</dbReference>
<dbReference type="InterPro" id="IPR025661">
    <property type="entry name" value="Pept_asp_AS"/>
</dbReference>
<evidence type="ECO:0000256" key="5">
    <source>
        <dbReference type="ARBA" id="ARBA00012059"/>
    </source>
</evidence>
<evidence type="ECO:0000256" key="10">
    <source>
        <dbReference type="ARBA" id="ARBA00023214"/>
    </source>
</evidence>
<evidence type="ECO:0000256" key="6">
    <source>
        <dbReference type="ARBA" id="ARBA00014709"/>
    </source>
</evidence>
<feature type="chain" id="PRO_5018696637" description="Dipeptidyl peptidase 1" evidence="16">
    <location>
        <begin position="20"/>
        <end position="599"/>
    </location>
</feature>
<organism evidence="18 19">
    <name type="scientific">Cystoisospora suis</name>
    <dbReference type="NCBI Taxonomy" id="483139"/>
    <lineage>
        <taxon>Eukaryota</taxon>
        <taxon>Sar</taxon>
        <taxon>Alveolata</taxon>
        <taxon>Apicomplexa</taxon>
        <taxon>Conoidasida</taxon>
        <taxon>Coccidia</taxon>
        <taxon>Eucoccidiorida</taxon>
        <taxon>Eimeriorina</taxon>
        <taxon>Sarcocystidae</taxon>
        <taxon>Cystoisospora</taxon>
    </lineage>
</organism>
<comment type="function">
    <text evidence="15">Thiol protease. Has dipeptidylpeptidase activity. Active against a broad range of dipeptide substrates composed of both polar and hydrophobic amino acids. Proline cannot occupy the P1 position and arginine cannot occupy the P2 position of the substrate. Can act as both an exopeptidase and endopeptidase. Activates serine proteases such as elastase, cathepsin G and granzymes A and B.</text>
</comment>
<dbReference type="EMBL" id="MIGC01000072">
    <property type="protein sequence ID" value="PHJ25978.1"/>
    <property type="molecule type" value="Genomic_DNA"/>
</dbReference>
<evidence type="ECO:0000256" key="9">
    <source>
        <dbReference type="ARBA" id="ARBA00023180"/>
    </source>
</evidence>
<comment type="catalytic activity">
    <reaction evidence="1">
        <text>Release of an N-terminal dipeptide, Xaa-Yaa-|-Zaa-, except when Xaa is Arg or Lys, or Yaa or Zaa is Pro.</text>
        <dbReference type="EC" id="3.4.14.1"/>
    </reaction>
</comment>
<evidence type="ECO:0000256" key="16">
    <source>
        <dbReference type="SAM" id="SignalP"/>
    </source>
</evidence>
<evidence type="ECO:0000256" key="3">
    <source>
        <dbReference type="ARBA" id="ARBA00008455"/>
    </source>
</evidence>
<dbReference type="Gene3D" id="2.40.128.80">
    <property type="entry name" value="Cathepsin C, exclusion domain"/>
    <property type="match status" value="1"/>
</dbReference>
<accession>A0A2C6LGS1</accession>
<dbReference type="GeneID" id="94423602"/>
<comment type="caution">
    <text evidence="18">The sequence shown here is derived from an EMBL/GenBank/DDBJ whole genome shotgun (WGS) entry which is preliminary data.</text>
</comment>
<keyword evidence="16" id="KW-0732">Signal</keyword>
<gene>
    <name evidence="18" type="ORF">CSUI_000157</name>
</gene>
<dbReference type="VEuPathDB" id="ToxoDB:CSUI_000157"/>
<dbReference type="InterPro" id="IPR036496">
    <property type="entry name" value="CathepsinC_exc_dom_sf"/>
</dbReference>
<evidence type="ECO:0000256" key="2">
    <source>
        <dbReference type="ARBA" id="ARBA00001923"/>
    </source>
</evidence>
<evidence type="ECO:0000259" key="17">
    <source>
        <dbReference type="SMART" id="SM00645"/>
    </source>
</evidence>
<dbReference type="InterPro" id="IPR014882">
    <property type="entry name" value="CathepsinC_exc"/>
</dbReference>
<dbReference type="PANTHER" id="PTHR12411">
    <property type="entry name" value="CYSTEINE PROTEASE FAMILY C1-RELATED"/>
    <property type="match status" value="1"/>
</dbReference>
<dbReference type="PROSITE" id="PS00640">
    <property type="entry name" value="THIOL_PROTEASE_ASN"/>
    <property type="match status" value="1"/>
</dbReference>
<dbReference type="InterPro" id="IPR038765">
    <property type="entry name" value="Papain-like_cys_pep_sf"/>
</dbReference>
<dbReference type="GO" id="GO:0008239">
    <property type="term" value="F:dipeptidyl-peptidase activity"/>
    <property type="evidence" value="ECO:0007669"/>
    <property type="project" value="UniProtKB-EC"/>
</dbReference>
<dbReference type="Pfam" id="PF00112">
    <property type="entry name" value="Peptidase_C1"/>
    <property type="match status" value="1"/>
</dbReference>